<comment type="subcellular location">
    <subcellularLocation>
        <location evidence="1">Secreted</location>
    </subcellularLocation>
</comment>
<dbReference type="SUPFAM" id="SSF48201">
    <property type="entry name" value="Uteroglobin-like"/>
    <property type="match status" value="1"/>
</dbReference>
<dbReference type="InterPro" id="IPR016126">
    <property type="entry name" value="Secretoglobin"/>
</dbReference>
<evidence type="ECO:0000256" key="2">
    <source>
        <dbReference type="ARBA" id="ARBA00008650"/>
    </source>
</evidence>
<dbReference type="Proteomes" id="UP000694415">
    <property type="component" value="Unplaced"/>
</dbReference>
<dbReference type="PROSITE" id="PS51311">
    <property type="entry name" value="SCGB"/>
    <property type="match status" value="1"/>
</dbReference>
<dbReference type="PANTHER" id="PTHR31708:SF2">
    <property type="entry name" value="SECRETOGLOBIN FAMILY 2B MEMBER 2"/>
    <property type="match status" value="1"/>
</dbReference>
<proteinExistence type="inferred from homology"/>
<organism evidence="6 7">
    <name type="scientific">Mus spicilegus</name>
    <name type="common">Mound-building mouse</name>
    <dbReference type="NCBI Taxonomy" id="10103"/>
    <lineage>
        <taxon>Eukaryota</taxon>
        <taxon>Metazoa</taxon>
        <taxon>Chordata</taxon>
        <taxon>Craniata</taxon>
        <taxon>Vertebrata</taxon>
        <taxon>Euteleostomi</taxon>
        <taxon>Mammalia</taxon>
        <taxon>Eutheria</taxon>
        <taxon>Euarchontoglires</taxon>
        <taxon>Glires</taxon>
        <taxon>Rodentia</taxon>
        <taxon>Myomorpha</taxon>
        <taxon>Muroidea</taxon>
        <taxon>Muridae</taxon>
        <taxon>Murinae</taxon>
        <taxon>Mus</taxon>
        <taxon>Mus</taxon>
    </lineage>
</organism>
<reference evidence="6" key="2">
    <citation type="submission" date="2025-09" db="UniProtKB">
        <authorList>
            <consortium name="Ensembl"/>
        </authorList>
    </citation>
    <scope>IDENTIFICATION</scope>
</reference>
<evidence type="ECO:0000313" key="6">
    <source>
        <dbReference type="Ensembl" id="ENSMSIP00000029277.1"/>
    </source>
</evidence>
<dbReference type="InterPro" id="IPR053723">
    <property type="entry name" value="Secretoglobin_Domain_sf"/>
</dbReference>
<feature type="chain" id="PRO_5034848341" evidence="5">
    <location>
        <begin position="24"/>
        <end position="114"/>
    </location>
</feature>
<reference evidence="6" key="1">
    <citation type="submission" date="2025-08" db="UniProtKB">
        <authorList>
            <consortium name="Ensembl"/>
        </authorList>
    </citation>
    <scope>IDENTIFICATION</scope>
</reference>
<dbReference type="GeneTree" id="ENSGT00900000141269"/>
<dbReference type="CDD" id="cd00633">
    <property type="entry name" value="Secretoglobin"/>
    <property type="match status" value="1"/>
</dbReference>
<keyword evidence="7" id="KW-1185">Reference proteome</keyword>
<protein>
    <submittedName>
        <fullName evidence="6">Secretoglobin, family 2B, member 2</fullName>
    </submittedName>
</protein>
<dbReference type="AlphaFoldDB" id="A0A8C6I0Y4"/>
<dbReference type="GO" id="GO:0005615">
    <property type="term" value="C:extracellular space"/>
    <property type="evidence" value="ECO:0007669"/>
    <property type="project" value="InterPro"/>
</dbReference>
<dbReference type="Pfam" id="PF09252">
    <property type="entry name" value="Feld-I_B"/>
    <property type="match status" value="1"/>
</dbReference>
<keyword evidence="4 5" id="KW-0732">Signal</keyword>
<evidence type="ECO:0000256" key="3">
    <source>
        <dbReference type="ARBA" id="ARBA00022525"/>
    </source>
</evidence>
<name>A0A8C6I0Y4_MUSSI</name>
<evidence type="ECO:0000313" key="7">
    <source>
        <dbReference type="Proteomes" id="UP000694415"/>
    </source>
</evidence>
<dbReference type="InterPro" id="IPR015332">
    <property type="entry name" value="CH2-like"/>
</dbReference>
<sequence length="114" mass="12940">MKGTLLLLALLVTGELGFQRTEACVPFFGVYLGILSGNRIGLHTELAPFDPTVEEKKAFEKIQDCYEEEGLKAKTEDMKLMTTILFSSECRLYYTKEVLKSILVKFSKKLTHRS</sequence>
<dbReference type="PANTHER" id="PTHR31708">
    <property type="entry name" value="ABPBG26-RELATED"/>
    <property type="match status" value="1"/>
</dbReference>
<dbReference type="Ensembl" id="ENSMSIT00000036907.1">
    <property type="protein sequence ID" value="ENSMSIP00000029277.1"/>
    <property type="gene ID" value="ENSMSIG00000024587.1"/>
</dbReference>
<keyword evidence="3" id="KW-0964">Secreted</keyword>
<evidence type="ECO:0000256" key="5">
    <source>
        <dbReference type="SAM" id="SignalP"/>
    </source>
</evidence>
<accession>A0A8C6I0Y4</accession>
<evidence type="ECO:0000256" key="1">
    <source>
        <dbReference type="ARBA" id="ARBA00004613"/>
    </source>
</evidence>
<comment type="similarity">
    <text evidence="2">Belongs to the secretoglobin family.</text>
</comment>
<evidence type="ECO:0000256" key="4">
    <source>
        <dbReference type="ARBA" id="ARBA00022729"/>
    </source>
</evidence>
<feature type="signal peptide" evidence="5">
    <location>
        <begin position="1"/>
        <end position="23"/>
    </location>
</feature>
<dbReference type="InterPro" id="IPR035960">
    <property type="entry name" value="Secretoglobin_sf"/>
</dbReference>
<dbReference type="Gene3D" id="1.20.920.50">
    <property type="match status" value="1"/>
</dbReference>